<protein>
    <recommendedName>
        <fullName evidence="2">dihydrofolate reductase</fullName>
        <ecNumber evidence="2">1.5.1.3</ecNumber>
    </recommendedName>
</protein>
<evidence type="ECO:0000256" key="6">
    <source>
        <dbReference type="ARBA" id="ARBA00023002"/>
    </source>
</evidence>
<keyword evidence="5" id="KW-0689">Ribosomal protein</keyword>
<evidence type="ECO:0000256" key="7">
    <source>
        <dbReference type="ARBA" id="ARBA00023274"/>
    </source>
</evidence>
<dbReference type="CDD" id="cd00209">
    <property type="entry name" value="DHFR"/>
    <property type="match status" value="1"/>
</dbReference>
<name>A0A099NV50_PICKU</name>
<accession>A0A099NV50</accession>
<dbReference type="InterPro" id="IPR001780">
    <property type="entry name" value="Ribosomal_eL33"/>
</dbReference>
<dbReference type="HAMAP" id="MF_00573">
    <property type="entry name" value="Ribosomal_eL33"/>
    <property type="match status" value="2"/>
</dbReference>
<dbReference type="GO" id="GO:0003735">
    <property type="term" value="F:structural constituent of ribosome"/>
    <property type="evidence" value="ECO:0007669"/>
    <property type="project" value="InterPro"/>
</dbReference>
<dbReference type="GO" id="GO:0046654">
    <property type="term" value="P:tetrahydrofolate biosynthetic process"/>
    <property type="evidence" value="ECO:0007669"/>
    <property type="project" value="UniProtKB-UniPathway"/>
</dbReference>
<dbReference type="SUPFAM" id="SSF53597">
    <property type="entry name" value="Dihydrofolate reductase-like"/>
    <property type="match status" value="1"/>
</dbReference>
<dbReference type="UniPathway" id="UPA00077">
    <property type="reaction ID" value="UER00158"/>
</dbReference>
<dbReference type="GO" id="GO:0005840">
    <property type="term" value="C:ribosome"/>
    <property type="evidence" value="ECO:0007669"/>
    <property type="project" value="UniProtKB-KW"/>
</dbReference>
<organism evidence="9 10">
    <name type="scientific">Pichia kudriavzevii</name>
    <name type="common">Yeast</name>
    <name type="synonym">Issatchenkia orientalis</name>
    <dbReference type="NCBI Taxonomy" id="4909"/>
    <lineage>
        <taxon>Eukaryota</taxon>
        <taxon>Fungi</taxon>
        <taxon>Dikarya</taxon>
        <taxon>Ascomycota</taxon>
        <taxon>Saccharomycotina</taxon>
        <taxon>Pichiomycetes</taxon>
        <taxon>Pichiales</taxon>
        <taxon>Pichiaceae</taxon>
        <taxon>Pichia</taxon>
    </lineage>
</organism>
<dbReference type="VEuPathDB" id="FungiDB:C5L36_0D04100"/>
<dbReference type="Gene3D" id="3.40.430.10">
    <property type="entry name" value="Dihydrofolate Reductase, subunit A"/>
    <property type="match status" value="1"/>
</dbReference>
<dbReference type="GO" id="GO:0006412">
    <property type="term" value="P:translation"/>
    <property type="evidence" value="ECO:0007669"/>
    <property type="project" value="InterPro"/>
</dbReference>
<dbReference type="InterPro" id="IPR017925">
    <property type="entry name" value="DHFR_CS"/>
</dbReference>
<dbReference type="PROSITE" id="PS01105">
    <property type="entry name" value="RIBOSOMAL_L35AE"/>
    <property type="match status" value="2"/>
</dbReference>
<evidence type="ECO:0000256" key="5">
    <source>
        <dbReference type="ARBA" id="ARBA00022980"/>
    </source>
</evidence>
<dbReference type="InterPro" id="IPR009000">
    <property type="entry name" value="Transl_B-barrel_sf"/>
</dbReference>
<dbReference type="PROSITE" id="PS51330">
    <property type="entry name" value="DHFR_2"/>
    <property type="match status" value="1"/>
</dbReference>
<dbReference type="InterPro" id="IPR018266">
    <property type="entry name" value="Ribosomal_eL33_CS"/>
</dbReference>
<dbReference type="InterPro" id="IPR024072">
    <property type="entry name" value="DHFR-like_dom_sf"/>
</dbReference>
<dbReference type="EC" id="1.5.1.3" evidence="2"/>
<dbReference type="HOGENOM" id="CLU_518810_0_0_1"/>
<evidence type="ECO:0000256" key="4">
    <source>
        <dbReference type="ARBA" id="ARBA00022857"/>
    </source>
</evidence>
<dbReference type="GO" id="GO:0006730">
    <property type="term" value="P:one-carbon metabolic process"/>
    <property type="evidence" value="ECO:0007669"/>
    <property type="project" value="UniProtKB-KW"/>
</dbReference>
<dbReference type="SUPFAM" id="SSF50447">
    <property type="entry name" value="Translation proteins"/>
    <property type="match status" value="2"/>
</dbReference>
<dbReference type="PROSITE" id="PS00075">
    <property type="entry name" value="DHFR_1"/>
    <property type="match status" value="1"/>
</dbReference>
<dbReference type="VEuPathDB" id="FungiDB:C5L36_0D04115"/>
<dbReference type="Proteomes" id="UP000029867">
    <property type="component" value="Unassembled WGS sequence"/>
</dbReference>
<keyword evidence="4" id="KW-0521">NADP</keyword>
<evidence type="ECO:0000313" key="10">
    <source>
        <dbReference type="Proteomes" id="UP000029867"/>
    </source>
</evidence>
<gene>
    <name evidence="9" type="ORF">JL09_g4392</name>
</gene>
<dbReference type="PRINTS" id="PR00070">
    <property type="entry name" value="DHFR"/>
</dbReference>
<keyword evidence="3" id="KW-0554">One-carbon metabolism</keyword>
<dbReference type="AlphaFoldDB" id="A0A099NV50"/>
<dbReference type="GO" id="GO:1990904">
    <property type="term" value="C:ribonucleoprotein complex"/>
    <property type="evidence" value="ECO:0007669"/>
    <property type="project" value="UniProtKB-KW"/>
</dbReference>
<evidence type="ECO:0000256" key="1">
    <source>
        <dbReference type="ARBA" id="ARBA00009269"/>
    </source>
</evidence>
<dbReference type="Gene3D" id="2.40.10.190">
    <property type="entry name" value="translation elongation factor selb, chain A, domain 4"/>
    <property type="match status" value="2"/>
</dbReference>
<dbReference type="InterPro" id="IPR001796">
    <property type="entry name" value="DHFR_dom"/>
</dbReference>
<dbReference type="Pfam" id="PF01247">
    <property type="entry name" value="Ribosomal_L35Ae"/>
    <property type="match status" value="2"/>
</dbReference>
<dbReference type="PANTHER" id="PTHR10902">
    <property type="entry name" value="60S RIBOSOMAL PROTEIN L35A"/>
    <property type="match status" value="1"/>
</dbReference>
<sequence>MSMNKSSVKYPKVSLIVATLMPELGIGYKGQLPWSLKQEMKYFRKLTTTTIDPDKRNAVVMGRKTYNSIPPKFRPLKNRLNVVLTRNPKSLVEEMKEELDANKGHLQISGSLPNTLQELKKAEDNGAIEEIFIIGGAEVYNQLMRENYDLIDCIYLTEVRNEETLDMDAFFELDQSKWSKCESAVLHCELEAKKLHKEFELVGNNENGFTYDFTLWKKKGLTAHKGKHVSYQRSKNVTNPNTSLIKIEGVADKDAAKFYLGKRVAYVYKASNEVRGTKIRCMWGKITRAHGNNGLVRAQFKNNLPAKTFVYVKGKHVSYQRSKNVTNPNTSLIKIEGVADKDAAKFYLGKRVAYVYKASNEVRGTKIRCMWGKITRAHGNNGLVRAQFKNNLPAKTFAGGGMNAITIASLTRNAQGPTHESKYAVETEDKDWVRPRTKTDQWDKYLAVRDLRLTGSFRGQKAEPEAEEAFETNSVVFASNTLKPWVLRKHLIMKNSPSKWMKKYHSEREQQWESVKENYLRSMQK</sequence>
<reference evidence="10" key="1">
    <citation type="journal article" date="2014" name="Microb. Cell Fact.">
        <title>Exploiting Issatchenkia orientalis SD108 for succinic acid production.</title>
        <authorList>
            <person name="Xiao H."/>
            <person name="Shao Z."/>
            <person name="Jiang Y."/>
            <person name="Dole S."/>
            <person name="Zhao H."/>
        </authorList>
    </citation>
    <scope>NUCLEOTIDE SEQUENCE [LARGE SCALE GENOMIC DNA]</scope>
    <source>
        <strain evidence="10">SD108</strain>
    </source>
</reference>
<keyword evidence="6" id="KW-0560">Oxidoreductase</keyword>
<keyword evidence="7" id="KW-0687">Ribonucleoprotein</keyword>
<comment type="caution">
    <text evidence="9">The sequence shown here is derived from an EMBL/GenBank/DDBJ whole genome shotgun (WGS) entry which is preliminary data.</text>
</comment>
<dbReference type="eggNOG" id="KOG1324">
    <property type="taxonomic scope" value="Eukaryota"/>
</dbReference>
<evidence type="ECO:0000259" key="8">
    <source>
        <dbReference type="PROSITE" id="PS51330"/>
    </source>
</evidence>
<evidence type="ECO:0000313" key="9">
    <source>
        <dbReference type="EMBL" id="KGK36460.1"/>
    </source>
</evidence>
<evidence type="ECO:0000256" key="2">
    <source>
        <dbReference type="ARBA" id="ARBA00012856"/>
    </source>
</evidence>
<proteinExistence type="inferred from homology"/>
<dbReference type="InterPro" id="IPR038661">
    <property type="entry name" value="Ribosomal_eL33_sf"/>
</dbReference>
<dbReference type="Pfam" id="PF00186">
    <property type="entry name" value="DHFR_1"/>
    <property type="match status" value="1"/>
</dbReference>
<comment type="similarity">
    <text evidence="1">Belongs to the eukaryotic ribosomal protein eL33 family.</text>
</comment>
<dbReference type="GO" id="GO:0004146">
    <property type="term" value="F:dihydrofolate reductase activity"/>
    <property type="evidence" value="ECO:0007669"/>
    <property type="project" value="UniProtKB-EC"/>
</dbReference>
<dbReference type="EMBL" id="JQFK01000069">
    <property type="protein sequence ID" value="KGK36460.1"/>
    <property type="molecule type" value="Genomic_DNA"/>
</dbReference>
<dbReference type="eggNOG" id="KOG0887">
    <property type="taxonomic scope" value="Eukaryota"/>
</dbReference>
<feature type="domain" description="DHFR" evidence="8">
    <location>
        <begin position="12"/>
        <end position="218"/>
    </location>
</feature>
<evidence type="ECO:0000256" key="3">
    <source>
        <dbReference type="ARBA" id="ARBA00022563"/>
    </source>
</evidence>